<dbReference type="InterPro" id="IPR008948">
    <property type="entry name" value="L-Aspartase-like"/>
</dbReference>
<dbReference type="GO" id="GO:0004397">
    <property type="term" value="F:histidine ammonia-lyase activity"/>
    <property type="evidence" value="ECO:0007669"/>
    <property type="project" value="UniProtKB-EC"/>
</dbReference>
<proteinExistence type="predicted"/>
<dbReference type="Gene3D" id="1.20.200.10">
    <property type="entry name" value="Fumarase/aspartase (Central domain)"/>
    <property type="match status" value="1"/>
</dbReference>
<dbReference type="Pfam" id="PF00221">
    <property type="entry name" value="Lyase_aromatic"/>
    <property type="match status" value="1"/>
</dbReference>
<name>A0A017HLL0_9RHOB</name>
<dbReference type="Proteomes" id="UP000019666">
    <property type="component" value="Unassembled WGS sequence"/>
</dbReference>
<sequence>MTHHDTPQLLHPGDLDLAFLRRAHRGRLSVALPQEAWVDVTRCAALVQDAMRSEAPVYGITTGFGLNARVKIPAEQAVELQRRLVLSHCTGVGPDMPPDVVRLMLCLKVSALAQGVSGVRPQLIEALLRLLANDAFPCIPAKGSVGASGDLAPLAHLGAALMGLGRIQFRGEARPAGEVLREIGLEPYDWQPKEGLALINGTQASTALALGAYFRIEHQLGVAVAVGALTTEAAFGSPATFDPRLHRLRRQPGQIRIASAFRDLLADGPRRDAMVPRRREQDPYSLRCQPQVLGACLDQLRFAGNVLLSEACSVTDNPILFGETGHLEVVNGGNFHAEPVAMAADNMALAVAEIGAISERRIAMLIDPASAGCRPSWHRPRVSTRGS</sequence>
<keyword evidence="1 2" id="KW-0456">Lyase</keyword>
<evidence type="ECO:0000256" key="1">
    <source>
        <dbReference type="ARBA" id="ARBA00023239"/>
    </source>
</evidence>
<dbReference type="InterPro" id="IPR001106">
    <property type="entry name" value="Aromatic_Lyase"/>
</dbReference>
<dbReference type="InterPro" id="IPR024083">
    <property type="entry name" value="Fumarase/histidase_N"/>
</dbReference>
<dbReference type="HOGENOM" id="CLU_014801_4_0_5"/>
<accession>A0A017HLL0</accession>
<dbReference type="EC" id="4.3.1.3" evidence="2"/>
<reference evidence="2 3" key="1">
    <citation type="submission" date="2013-02" db="EMBL/GenBank/DDBJ databases">
        <authorList>
            <person name="Fiebig A."/>
            <person name="Goeker M."/>
            <person name="Klenk H.-P.P."/>
        </authorList>
    </citation>
    <scope>NUCLEOTIDE SEQUENCE [LARGE SCALE GENOMIC DNA]</scope>
    <source>
        <strain evidence="2 3">DSM 19309</strain>
    </source>
</reference>
<dbReference type="FunFam" id="1.10.275.10:FF:000005">
    <property type="entry name" value="Histidine ammonia-lyase"/>
    <property type="match status" value="1"/>
</dbReference>
<comment type="caution">
    <text evidence="2">The sequence shown here is derived from an EMBL/GenBank/DDBJ whole genome shotgun (WGS) entry which is preliminary data.</text>
</comment>
<dbReference type="STRING" id="442562.Rumeso_03039"/>
<dbReference type="Gene3D" id="1.10.275.10">
    <property type="entry name" value="Fumarase/aspartase (N-terminal domain)"/>
    <property type="match status" value="1"/>
</dbReference>
<dbReference type="RefSeq" id="WP_281177578.1">
    <property type="nucleotide sequence ID" value="NZ_KK088598.1"/>
</dbReference>
<evidence type="ECO:0000313" key="3">
    <source>
        <dbReference type="Proteomes" id="UP000019666"/>
    </source>
</evidence>
<dbReference type="AlphaFoldDB" id="A0A017HLL0"/>
<dbReference type="PROSITE" id="PS00488">
    <property type="entry name" value="PAL_HISTIDASE"/>
    <property type="match status" value="1"/>
</dbReference>
<dbReference type="CDD" id="cd00332">
    <property type="entry name" value="PAL-HAL"/>
    <property type="match status" value="1"/>
</dbReference>
<dbReference type="PATRIC" id="fig|442562.3.peg.2989"/>
<evidence type="ECO:0000313" key="2">
    <source>
        <dbReference type="EMBL" id="EYD75392.1"/>
    </source>
</evidence>
<organism evidence="2 3">
    <name type="scientific">Rubellimicrobium mesophilum DSM 19309</name>
    <dbReference type="NCBI Taxonomy" id="442562"/>
    <lineage>
        <taxon>Bacteria</taxon>
        <taxon>Pseudomonadati</taxon>
        <taxon>Pseudomonadota</taxon>
        <taxon>Alphaproteobacteria</taxon>
        <taxon>Rhodobacterales</taxon>
        <taxon>Roseobacteraceae</taxon>
        <taxon>Rubellimicrobium</taxon>
    </lineage>
</organism>
<gene>
    <name evidence="2" type="ORF">Rumeso_03039</name>
</gene>
<keyword evidence="3" id="KW-1185">Reference proteome</keyword>
<protein>
    <submittedName>
        <fullName evidence="2">Histidine ammonia-lyase</fullName>
        <ecNumber evidence="2">4.3.1.3</ecNumber>
    </submittedName>
</protein>
<dbReference type="SUPFAM" id="SSF48557">
    <property type="entry name" value="L-aspartase-like"/>
    <property type="match status" value="1"/>
</dbReference>
<dbReference type="InterPro" id="IPR022313">
    <property type="entry name" value="Phe/His_NH3-lyase_AS"/>
</dbReference>
<dbReference type="EMBL" id="AOSK01000083">
    <property type="protein sequence ID" value="EYD75392.1"/>
    <property type="molecule type" value="Genomic_DNA"/>
</dbReference>
<dbReference type="PANTHER" id="PTHR10362">
    <property type="entry name" value="HISTIDINE AMMONIA-LYASE"/>
    <property type="match status" value="1"/>
</dbReference>